<dbReference type="AlphaFoldDB" id="A0A5C5BB18"/>
<evidence type="ECO:0000313" key="1">
    <source>
        <dbReference type="EMBL" id="TNU73387.1"/>
    </source>
</evidence>
<sequence length="81" mass="8060">MSVRVRLFAGAGEAYGESEAWIEHAGDVASLVAALVAAGGPGTAEVLSRCALIVDGVRADAPDTPVRDGALVDVLPPFAGG</sequence>
<gene>
    <name evidence="1" type="ORF">FH969_11595</name>
</gene>
<dbReference type="Gene3D" id="3.10.20.30">
    <property type="match status" value="1"/>
</dbReference>
<dbReference type="EMBL" id="VENP01000048">
    <property type="protein sequence ID" value="TNU73387.1"/>
    <property type="molecule type" value="Genomic_DNA"/>
</dbReference>
<dbReference type="InterPro" id="IPR012675">
    <property type="entry name" value="Beta-grasp_dom_sf"/>
</dbReference>
<dbReference type="SUPFAM" id="SSF54285">
    <property type="entry name" value="MoaD/ThiS"/>
    <property type="match status" value="1"/>
</dbReference>
<evidence type="ECO:0000313" key="2">
    <source>
        <dbReference type="Proteomes" id="UP000313849"/>
    </source>
</evidence>
<protein>
    <submittedName>
        <fullName evidence="1">MoaD/ThiS family protein</fullName>
    </submittedName>
</protein>
<keyword evidence="2" id="KW-1185">Reference proteome</keyword>
<dbReference type="OrthoDB" id="4331766at2"/>
<organism evidence="1 2">
    <name type="scientific">Miniimonas arenae</name>
    <dbReference type="NCBI Taxonomy" id="676201"/>
    <lineage>
        <taxon>Bacteria</taxon>
        <taxon>Bacillati</taxon>
        <taxon>Actinomycetota</taxon>
        <taxon>Actinomycetes</taxon>
        <taxon>Micrococcales</taxon>
        <taxon>Beutenbergiaceae</taxon>
        <taxon>Miniimonas</taxon>
    </lineage>
</organism>
<proteinExistence type="predicted"/>
<comment type="caution">
    <text evidence="1">The sequence shown here is derived from an EMBL/GenBank/DDBJ whole genome shotgun (WGS) entry which is preliminary data.</text>
</comment>
<dbReference type="InterPro" id="IPR016155">
    <property type="entry name" value="Mopterin_synth/thiamin_S_b"/>
</dbReference>
<dbReference type="Proteomes" id="UP000313849">
    <property type="component" value="Unassembled WGS sequence"/>
</dbReference>
<name>A0A5C5BB18_9MICO</name>
<dbReference type="Pfam" id="PF02597">
    <property type="entry name" value="ThiS"/>
    <property type="match status" value="1"/>
</dbReference>
<accession>A0A5C5BB18</accession>
<dbReference type="InterPro" id="IPR003749">
    <property type="entry name" value="ThiS/MoaD-like"/>
</dbReference>
<reference evidence="1 2" key="1">
    <citation type="submission" date="2019-06" db="EMBL/GenBank/DDBJ databases">
        <title>Draft genome sequence of Miniimonas arenae KCTC 19750T isolated from sea sand.</title>
        <authorList>
            <person name="Park S.-J."/>
        </authorList>
    </citation>
    <scope>NUCLEOTIDE SEQUENCE [LARGE SCALE GENOMIC DNA]</scope>
    <source>
        <strain evidence="1 2">KCTC 19750</strain>
    </source>
</reference>